<evidence type="ECO:0000313" key="3">
    <source>
        <dbReference type="EMBL" id="MDC0678840.1"/>
    </source>
</evidence>
<name>A0ABT5BXE2_9BACT</name>
<reference evidence="3 4" key="1">
    <citation type="submission" date="2023-01" db="EMBL/GenBank/DDBJ databases">
        <title>Minimal conservation of predation-associated metabolite biosynthetic gene clusters underscores biosynthetic potential of Myxococcota including descriptions for ten novel species: Archangium lansinium sp. nov., Myxococcus landrumus sp. nov., Nannocystis bai.</title>
        <authorList>
            <person name="Ahearne A."/>
            <person name="Stevens C."/>
            <person name="Dowd S."/>
        </authorList>
    </citation>
    <scope>NUCLEOTIDE SEQUENCE [LARGE SCALE GENOMIC DNA]</scope>
    <source>
        <strain evidence="3 4">WIWO2</strain>
    </source>
</reference>
<feature type="domain" description="Mut7-C RNAse" evidence="2">
    <location>
        <begin position="41"/>
        <end position="183"/>
    </location>
</feature>
<evidence type="ECO:0000259" key="2">
    <source>
        <dbReference type="Pfam" id="PF01927"/>
    </source>
</evidence>
<evidence type="ECO:0000256" key="1">
    <source>
        <dbReference type="SAM" id="MobiDB-lite"/>
    </source>
</evidence>
<dbReference type="PANTHER" id="PTHR39081">
    <property type="entry name" value="MUT7-C DOMAIN-CONTAINING PROTEIN"/>
    <property type="match status" value="1"/>
</dbReference>
<sequence>MLVGEAGGGADPAQGGAAPAQGSAAAQDSAVAAQGGATAPSFLCDAMLGGLSRWLRGAGYDAMFEHGIDDGDLVRLAQQTGRVLLSSDAGVFERRSLRTAAVRGLYVPRGLRPTEQAGFVLRELGLPVRDPRCMACGGALTSAPKDSVRDAVPAVVADRHDEFWRCDRCGKVLWKGSHWDGIVAGLATAAGAAAAEAPAPPPSGRKPPP</sequence>
<dbReference type="RefSeq" id="WP_272095684.1">
    <property type="nucleotide sequence ID" value="NZ_JAQNDK010000001.1"/>
</dbReference>
<dbReference type="PANTHER" id="PTHR39081:SF1">
    <property type="entry name" value="MUT7-C RNASE DOMAIN-CONTAINING PROTEIN"/>
    <property type="match status" value="1"/>
</dbReference>
<feature type="region of interest" description="Disordered" evidence="1">
    <location>
        <begin position="1"/>
        <end position="21"/>
    </location>
</feature>
<organism evidence="3 4">
    <name type="scientific">Sorangium atrum</name>
    <dbReference type="NCBI Taxonomy" id="2995308"/>
    <lineage>
        <taxon>Bacteria</taxon>
        <taxon>Pseudomonadati</taxon>
        <taxon>Myxococcota</taxon>
        <taxon>Polyangia</taxon>
        <taxon>Polyangiales</taxon>
        <taxon>Polyangiaceae</taxon>
        <taxon>Sorangium</taxon>
    </lineage>
</organism>
<keyword evidence="4" id="KW-1185">Reference proteome</keyword>
<feature type="compositionally biased region" description="Low complexity" evidence="1">
    <location>
        <begin position="11"/>
        <end position="21"/>
    </location>
</feature>
<comment type="caution">
    <text evidence="3">The sequence shown here is derived from an EMBL/GenBank/DDBJ whole genome shotgun (WGS) entry which is preliminary data.</text>
</comment>
<gene>
    <name evidence="3" type="ORF">POL72_13930</name>
</gene>
<dbReference type="EMBL" id="JAQNDK010000001">
    <property type="protein sequence ID" value="MDC0678840.1"/>
    <property type="molecule type" value="Genomic_DNA"/>
</dbReference>
<dbReference type="InterPro" id="IPR002782">
    <property type="entry name" value="Mut7-C_RNAse_dom"/>
</dbReference>
<accession>A0ABT5BXE2</accession>
<protein>
    <submittedName>
        <fullName evidence="3">Mut7-C RNAse domain-containing protein</fullName>
    </submittedName>
</protein>
<dbReference type="Pfam" id="PF01927">
    <property type="entry name" value="Mut7-C"/>
    <property type="match status" value="1"/>
</dbReference>
<proteinExistence type="predicted"/>
<dbReference type="Proteomes" id="UP001217485">
    <property type="component" value="Unassembled WGS sequence"/>
</dbReference>
<feature type="compositionally biased region" description="Gly residues" evidence="1">
    <location>
        <begin position="1"/>
        <end position="10"/>
    </location>
</feature>
<evidence type="ECO:0000313" key="4">
    <source>
        <dbReference type="Proteomes" id="UP001217485"/>
    </source>
</evidence>